<keyword evidence="1" id="KW-0812">Transmembrane</keyword>
<dbReference type="OrthoDB" id="4519759at2"/>
<dbReference type="EMBL" id="VIWT01000002">
    <property type="protein sequence ID" value="TWF91402.1"/>
    <property type="molecule type" value="Genomic_DNA"/>
</dbReference>
<keyword evidence="3" id="KW-1185">Reference proteome</keyword>
<proteinExistence type="predicted"/>
<evidence type="ECO:0000256" key="1">
    <source>
        <dbReference type="SAM" id="Phobius"/>
    </source>
</evidence>
<comment type="caution">
    <text evidence="2">The sequence shown here is derived from an EMBL/GenBank/DDBJ whole genome shotgun (WGS) entry which is preliminary data.</text>
</comment>
<protein>
    <submittedName>
        <fullName evidence="2">Uncharacterized protein</fullName>
    </submittedName>
</protein>
<feature type="transmembrane region" description="Helical" evidence="1">
    <location>
        <begin position="6"/>
        <end position="29"/>
    </location>
</feature>
<dbReference type="Proteomes" id="UP000317940">
    <property type="component" value="Unassembled WGS sequence"/>
</dbReference>
<evidence type="ECO:0000313" key="3">
    <source>
        <dbReference type="Proteomes" id="UP000317940"/>
    </source>
</evidence>
<keyword evidence="1" id="KW-0472">Membrane</keyword>
<dbReference type="RefSeq" id="WP_145909000.1">
    <property type="nucleotide sequence ID" value="NZ_BAAAMZ010000010.1"/>
</dbReference>
<keyword evidence="1" id="KW-1133">Transmembrane helix</keyword>
<accession>A0A561TWC1</accession>
<evidence type="ECO:0000313" key="2">
    <source>
        <dbReference type="EMBL" id="TWF91402.1"/>
    </source>
</evidence>
<gene>
    <name evidence="2" type="ORF">FHX73_12517</name>
</gene>
<dbReference type="AlphaFoldDB" id="A0A561TWC1"/>
<name>A0A561TWC1_9ACTN</name>
<reference evidence="2 3" key="1">
    <citation type="submission" date="2019-06" db="EMBL/GenBank/DDBJ databases">
        <title>Sequencing the genomes of 1000 actinobacteria strains.</title>
        <authorList>
            <person name="Klenk H.-P."/>
        </authorList>
    </citation>
    <scope>NUCLEOTIDE SEQUENCE [LARGE SCALE GENOMIC DNA]</scope>
    <source>
        <strain evidence="2 3">DSM 44826</strain>
    </source>
</reference>
<organism evidence="2 3">
    <name type="scientific">Kitasatospora viridis</name>
    <dbReference type="NCBI Taxonomy" id="281105"/>
    <lineage>
        <taxon>Bacteria</taxon>
        <taxon>Bacillati</taxon>
        <taxon>Actinomycetota</taxon>
        <taxon>Actinomycetes</taxon>
        <taxon>Kitasatosporales</taxon>
        <taxon>Streptomycetaceae</taxon>
        <taxon>Kitasatospora</taxon>
    </lineage>
</organism>
<sequence>MLLRGLFALVAAGYLIYTVLVLAASIGPLRRRLTARPGKKYSLLSFIPTWELFAQPRGVFDLDLWVVVSSEGRTSRRMYLTRRPWRWWSVIAWPQWRVIGPTRILGIRLVQVARALPPEEVRRSTCYRRLLAGVRYAIDHDPGITGSGPPPESFQFGIDVSHGFWAATGPRTVFVSEVTRWCP</sequence>